<keyword evidence="4" id="KW-0031">Aminopeptidase</keyword>
<evidence type="ECO:0000313" key="4">
    <source>
        <dbReference type="EMBL" id="MBB6504976.1"/>
    </source>
</evidence>
<evidence type="ECO:0000313" key="5">
    <source>
        <dbReference type="Proteomes" id="UP000522313"/>
    </source>
</evidence>
<organism evidence="4 5">
    <name type="scientific">Sphingomonas endophytica</name>
    <dbReference type="NCBI Taxonomy" id="869719"/>
    <lineage>
        <taxon>Bacteria</taxon>
        <taxon>Pseudomonadati</taxon>
        <taxon>Pseudomonadota</taxon>
        <taxon>Alphaproteobacteria</taxon>
        <taxon>Sphingomonadales</taxon>
        <taxon>Sphingomonadaceae</taxon>
        <taxon>Sphingomonas</taxon>
    </lineage>
</organism>
<dbReference type="Pfam" id="PF00326">
    <property type="entry name" value="Peptidase_S9"/>
    <property type="match status" value="1"/>
</dbReference>
<dbReference type="PANTHER" id="PTHR42776">
    <property type="entry name" value="SERINE PEPTIDASE S9 FAMILY MEMBER"/>
    <property type="match status" value="1"/>
</dbReference>
<dbReference type="GO" id="GO:0004177">
    <property type="term" value="F:aminopeptidase activity"/>
    <property type="evidence" value="ECO:0007669"/>
    <property type="project" value="UniProtKB-KW"/>
</dbReference>
<comment type="caution">
    <text evidence="4">The sequence shown here is derived from an EMBL/GenBank/DDBJ whole genome shotgun (WGS) entry which is preliminary data.</text>
</comment>
<accession>A0A7X0MNB9</accession>
<dbReference type="GO" id="GO:0006508">
    <property type="term" value="P:proteolysis"/>
    <property type="evidence" value="ECO:0007669"/>
    <property type="project" value="InterPro"/>
</dbReference>
<dbReference type="InterPro" id="IPR001375">
    <property type="entry name" value="Peptidase_S9_cat"/>
</dbReference>
<keyword evidence="1" id="KW-0378">Hydrolase</keyword>
<evidence type="ECO:0000256" key="1">
    <source>
        <dbReference type="ARBA" id="ARBA00022801"/>
    </source>
</evidence>
<keyword evidence="4" id="KW-0645">Protease</keyword>
<dbReference type="Gene3D" id="3.40.50.1820">
    <property type="entry name" value="alpha/beta hydrolase"/>
    <property type="match status" value="1"/>
</dbReference>
<evidence type="ECO:0000259" key="3">
    <source>
        <dbReference type="Pfam" id="PF00326"/>
    </source>
</evidence>
<dbReference type="SUPFAM" id="SSF82171">
    <property type="entry name" value="DPP6 N-terminal domain-like"/>
    <property type="match status" value="1"/>
</dbReference>
<feature type="chain" id="PRO_5030719784" evidence="2">
    <location>
        <begin position="20"/>
        <end position="658"/>
    </location>
</feature>
<reference evidence="4 5" key="1">
    <citation type="submission" date="2020-08" db="EMBL/GenBank/DDBJ databases">
        <title>The Agave Microbiome: Exploring the role of microbial communities in plant adaptations to desert environments.</title>
        <authorList>
            <person name="Partida-Martinez L.P."/>
        </authorList>
    </citation>
    <scope>NUCLEOTIDE SEQUENCE [LARGE SCALE GENOMIC DNA]</scope>
    <source>
        <strain evidence="4 5">AS3.13</strain>
    </source>
</reference>
<dbReference type="Proteomes" id="UP000522313">
    <property type="component" value="Unassembled WGS sequence"/>
</dbReference>
<protein>
    <submittedName>
        <fullName evidence="4">Dipeptidyl aminopeptidase/acylaminoacyl peptidase</fullName>
    </submittedName>
</protein>
<name>A0A7X0MNB9_9SPHN</name>
<sequence>MAWKTGVALAALLAGTDVAAQSAPAGEELAAKFGAREGVQQVSLAPDGSHIAYVVPRGTHGSAAVIADLASGHMTPLELGDGGRVTPTSCGWASASRLICKFYGIGDYGGQRISYTRLLGFDADGKNPLYLGRKTRHAERPNQFDGDVIDWRMGDGKVLMERNFVPERAELGSNLGADGRDGLGVELVDAKTGKAELVERPDRDAEGYFADGQGNIRMKIELPRQQDGQLKGDAIYSYRPTGQTKWTLFSKALRDDRQSLDPIGVDGTRNVAFATKRLDGRLALYSVALDGSMKSELVSSNAMVDVGSIVRIGRRGRIIGATYVTDRRQTDYFDPEYKKLAAALARALPRTPLIHFLGATADESKLLVFAGSDTDPGMYYLFTKATRKLDELTRARPELEGVPLGAMQAVRFPARDGTMIPAYLTLPPGGAAKHLPTIVMPHGGPASRDEWGFDWLVQFFAVRGYAVLQPEFRGSTGYGDAWFANNGFQSWELAIGDVTDAGRWLVKEGIADAKKLAIVGWSYGGYAALQSNVVDPDLFKAVVAIAPVTDLGRTKSEADGFSNRELVERQIGSGENIGKGSPARHAERFKAPVLMFHGDLDLNVGIGQSRLMDKRLRGAGKPSTLIEFPKLDHQLDDSDARAQLLSRSDAFLRKAFGG</sequence>
<dbReference type="SUPFAM" id="SSF53474">
    <property type="entry name" value="alpha/beta-Hydrolases"/>
    <property type="match status" value="1"/>
</dbReference>
<evidence type="ECO:0000256" key="2">
    <source>
        <dbReference type="SAM" id="SignalP"/>
    </source>
</evidence>
<proteinExistence type="predicted"/>
<feature type="signal peptide" evidence="2">
    <location>
        <begin position="1"/>
        <end position="19"/>
    </location>
</feature>
<gene>
    <name evidence="4" type="ORF">F4693_001957</name>
</gene>
<dbReference type="AlphaFoldDB" id="A0A7X0MNB9"/>
<feature type="domain" description="Peptidase S9 prolyl oligopeptidase catalytic" evidence="3">
    <location>
        <begin position="451"/>
        <end position="657"/>
    </location>
</feature>
<dbReference type="RefSeq" id="WP_311770312.1">
    <property type="nucleotide sequence ID" value="NZ_JACHBT010000009.1"/>
</dbReference>
<dbReference type="EMBL" id="JACHBT010000009">
    <property type="protein sequence ID" value="MBB6504976.1"/>
    <property type="molecule type" value="Genomic_DNA"/>
</dbReference>
<dbReference type="GO" id="GO:0004252">
    <property type="term" value="F:serine-type endopeptidase activity"/>
    <property type="evidence" value="ECO:0007669"/>
    <property type="project" value="TreeGrafter"/>
</dbReference>
<reference evidence="4 5" key="2">
    <citation type="submission" date="2020-08" db="EMBL/GenBank/DDBJ databases">
        <authorList>
            <person name="Partida-Martinez L."/>
            <person name="Huntemann M."/>
            <person name="Clum A."/>
            <person name="Wang J."/>
            <person name="Palaniappan K."/>
            <person name="Ritter S."/>
            <person name="Chen I.-M."/>
            <person name="Stamatis D."/>
            <person name="Reddy T."/>
            <person name="O'Malley R."/>
            <person name="Daum C."/>
            <person name="Shapiro N."/>
            <person name="Ivanova N."/>
            <person name="Kyrpides N."/>
            <person name="Woyke T."/>
        </authorList>
    </citation>
    <scope>NUCLEOTIDE SEQUENCE [LARGE SCALE GENOMIC DNA]</scope>
    <source>
        <strain evidence="4 5">AS3.13</strain>
    </source>
</reference>
<dbReference type="InterPro" id="IPR029058">
    <property type="entry name" value="AB_hydrolase_fold"/>
</dbReference>
<keyword evidence="2" id="KW-0732">Signal</keyword>
<dbReference type="PANTHER" id="PTHR42776:SF27">
    <property type="entry name" value="DIPEPTIDYL PEPTIDASE FAMILY MEMBER 6"/>
    <property type="match status" value="1"/>
</dbReference>